<dbReference type="EMBL" id="RPFW01000001">
    <property type="protein sequence ID" value="TVZ06081.1"/>
    <property type="molecule type" value="Genomic_DNA"/>
</dbReference>
<keyword evidence="3" id="KW-0378">Hydrolase</keyword>
<dbReference type="PANTHER" id="PTHR43383:SF2">
    <property type="entry name" value="AMIDOHYDROLASE 2 FAMILY PROTEIN"/>
    <property type="match status" value="1"/>
</dbReference>
<feature type="region of interest" description="Disordered" evidence="1">
    <location>
        <begin position="215"/>
        <end position="236"/>
    </location>
</feature>
<dbReference type="GO" id="GO:0016787">
    <property type="term" value="F:hydrolase activity"/>
    <property type="evidence" value="ECO:0007669"/>
    <property type="project" value="UniProtKB-KW"/>
</dbReference>
<gene>
    <name evidence="3" type="ORF">EAS64_01075</name>
</gene>
<dbReference type="Proteomes" id="UP000460272">
    <property type="component" value="Unassembled WGS sequence"/>
</dbReference>
<dbReference type="InterPro" id="IPR006680">
    <property type="entry name" value="Amidohydro-rel"/>
</dbReference>
<evidence type="ECO:0000256" key="1">
    <source>
        <dbReference type="SAM" id="MobiDB-lite"/>
    </source>
</evidence>
<feature type="domain" description="Amidohydrolase-related" evidence="2">
    <location>
        <begin position="252"/>
        <end position="409"/>
    </location>
</feature>
<evidence type="ECO:0000313" key="3">
    <source>
        <dbReference type="EMBL" id="TVZ06081.1"/>
    </source>
</evidence>
<dbReference type="OrthoDB" id="8244441at2"/>
<dbReference type="Gene3D" id="3.20.20.140">
    <property type="entry name" value="Metal-dependent hydrolases"/>
    <property type="match status" value="1"/>
</dbReference>
<dbReference type="RefSeq" id="WP_145850835.1">
    <property type="nucleotide sequence ID" value="NZ_RPFW01000001.1"/>
</dbReference>
<comment type="caution">
    <text evidence="3">The sequence shown here is derived from an EMBL/GenBank/DDBJ whole genome shotgun (WGS) entry which is preliminary data.</text>
</comment>
<dbReference type="PANTHER" id="PTHR43383">
    <property type="entry name" value="NODULIN 6"/>
    <property type="match status" value="1"/>
</dbReference>
<accession>A0A6P2C7R7</accession>
<proteinExistence type="predicted"/>
<organism evidence="3 4">
    <name type="scientific">Trebonia kvetii</name>
    <dbReference type="NCBI Taxonomy" id="2480626"/>
    <lineage>
        <taxon>Bacteria</taxon>
        <taxon>Bacillati</taxon>
        <taxon>Actinomycetota</taxon>
        <taxon>Actinomycetes</taxon>
        <taxon>Streptosporangiales</taxon>
        <taxon>Treboniaceae</taxon>
        <taxon>Trebonia</taxon>
    </lineage>
</organism>
<name>A0A6P2C7R7_9ACTN</name>
<evidence type="ECO:0000313" key="4">
    <source>
        <dbReference type="Proteomes" id="UP000460272"/>
    </source>
</evidence>
<dbReference type="AlphaFoldDB" id="A0A6P2C7R7"/>
<reference evidence="3 4" key="1">
    <citation type="submission" date="2018-11" db="EMBL/GenBank/DDBJ databases">
        <title>Trebonia kvetii gen.nov., sp.nov., a novel acidophilic actinobacterium, and proposal of the new actinobacterial family Treboniaceae fam. nov.</title>
        <authorList>
            <person name="Rapoport D."/>
            <person name="Sagova-Mareckova M."/>
            <person name="Sedlacek I."/>
            <person name="Provaznik J."/>
            <person name="Kralova S."/>
            <person name="Pavlinic D."/>
            <person name="Benes V."/>
            <person name="Kopecky J."/>
        </authorList>
    </citation>
    <scope>NUCLEOTIDE SEQUENCE [LARGE SCALE GENOMIC DNA]</scope>
    <source>
        <strain evidence="3 4">15Tr583</strain>
    </source>
</reference>
<keyword evidence="4" id="KW-1185">Reference proteome</keyword>
<sequence>MSVAQPSVLPFVAAQPLVDHHCHGVLRAGGDLAGLLNEADGAAVADGMAFDSLAGLAFRRWCPPLLGLESHASIEDYAERRAGLDPAEVNRRFLDACGLRALCVDTGYAPGGLLSPAETAGFAGAAAFEIVRLEQVAESLAGTGVSAAAFPDAYRAALSERVAGHGGSGVSVAGLKSIAAYRVGLDLDGRRPADAEVVAAVSRWLGGRYDAGDDGHGGYKGDGGDEGGDGGTGEGGRVPRLADEVLHRFVIWCGADLGLPIQFHVGYGDRDVDLHRCNPLLLTGLLRALEPTGAPVMLLHNYPYHREAGYLAQVFPLVYADLGLATHNAGARATALLAEALEMVPLRKFLFSSDAFGLPELYYLGTLLFRRALSSFLAGRLDDGDMGLADAERVTRLIGAENALRAYRLDG</sequence>
<dbReference type="Pfam" id="PF04909">
    <property type="entry name" value="Amidohydro_2"/>
    <property type="match status" value="1"/>
</dbReference>
<dbReference type="InterPro" id="IPR032466">
    <property type="entry name" value="Metal_Hydrolase"/>
</dbReference>
<protein>
    <submittedName>
        <fullName evidence="3">Amidohydrolase</fullName>
    </submittedName>
</protein>
<evidence type="ECO:0000259" key="2">
    <source>
        <dbReference type="Pfam" id="PF04909"/>
    </source>
</evidence>
<dbReference type="SUPFAM" id="SSF51556">
    <property type="entry name" value="Metallo-dependent hydrolases"/>
    <property type="match status" value="1"/>
</dbReference>